<dbReference type="EMBL" id="JGZP01000006">
    <property type="protein sequence ID" value="KFI99134.1"/>
    <property type="molecule type" value="Genomic_DNA"/>
</dbReference>
<evidence type="ECO:0000256" key="2">
    <source>
        <dbReference type="ARBA" id="ARBA00022857"/>
    </source>
</evidence>
<evidence type="ECO:0000313" key="5">
    <source>
        <dbReference type="EMBL" id="KFI99134.1"/>
    </source>
</evidence>
<dbReference type="OrthoDB" id="9768793at2"/>
<reference evidence="5 6" key="1">
    <citation type="submission" date="2014-03" db="EMBL/GenBank/DDBJ databases">
        <title>Genomics of Bifidobacteria.</title>
        <authorList>
            <person name="Ventura M."/>
            <person name="Milani C."/>
            <person name="Lugli G.A."/>
        </authorList>
    </citation>
    <scope>NUCLEOTIDE SEQUENCE [LARGE SCALE GENOMIC DNA]</scope>
    <source>
        <strain evidence="5 6">DSM 23968</strain>
    </source>
</reference>
<gene>
    <name evidence="5" type="ORF">BSTEL_1412</name>
</gene>
<dbReference type="SUPFAM" id="SSF51430">
    <property type="entry name" value="NAD(P)-linked oxidoreductase"/>
    <property type="match status" value="1"/>
</dbReference>
<organism evidence="5 6">
    <name type="scientific">Bifidobacterium stellenboschense</name>
    <dbReference type="NCBI Taxonomy" id="762211"/>
    <lineage>
        <taxon>Bacteria</taxon>
        <taxon>Bacillati</taxon>
        <taxon>Actinomycetota</taxon>
        <taxon>Actinomycetes</taxon>
        <taxon>Bifidobacteriales</taxon>
        <taxon>Bifidobacteriaceae</taxon>
        <taxon>Bifidobacterium</taxon>
    </lineage>
</organism>
<dbReference type="CDD" id="cd19074">
    <property type="entry name" value="Aldo_ket_red_shaker-like"/>
    <property type="match status" value="1"/>
</dbReference>
<name>A0A087DUD4_9BIFI</name>
<keyword evidence="2" id="KW-0521">NADP</keyword>
<dbReference type="InterPro" id="IPR005399">
    <property type="entry name" value="K_chnl_volt-dep_bsu_KCNAB-rel"/>
</dbReference>
<protein>
    <submittedName>
        <fullName evidence="5">Oxidoreductase</fullName>
        <ecNumber evidence="5">1.1.1.317</ecNumber>
    </submittedName>
</protein>
<dbReference type="InterPro" id="IPR036812">
    <property type="entry name" value="NAD(P)_OxRdtase_dom_sf"/>
</dbReference>
<dbReference type="eggNOG" id="COG0667">
    <property type="taxonomic scope" value="Bacteria"/>
</dbReference>
<proteinExistence type="inferred from homology"/>
<dbReference type="RefSeq" id="WP_034526863.1">
    <property type="nucleotide sequence ID" value="NZ_JGZP01000006.1"/>
</dbReference>
<evidence type="ECO:0000313" key="6">
    <source>
        <dbReference type="Proteomes" id="UP000029004"/>
    </source>
</evidence>
<dbReference type="EC" id="1.1.1.317" evidence="5"/>
<keyword evidence="6" id="KW-1185">Reference proteome</keyword>
<evidence type="ECO:0000256" key="3">
    <source>
        <dbReference type="ARBA" id="ARBA00023002"/>
    </source>
</evidence>
<dbReference type="GO" id="GO:0016491">
    <property type="term" value="F:oxidoreductase activity"/>
    <property type="evidence" value="ECO:0007669"/>
    <property type="project" value="UniProtKB-KW"/>
</dbReference>
<comment type="caution">
    <text evidence="5">The sequence shown here is derived from an EMBL/GenBank/DDBJ whole genome shotgun (WGS) entry which is preliminary data.</text>
</comment>
<dbReference type="Pfam" id="PF00248">
    <property type="entry name" value="Aldo_ket_red"/>
    <property type="match status" value="1"/>
</dbReference>
<accession>A0A087DUD4</accession>
<dbReference type="InterPro" id="IPR023210">
    <property type="entry name" value="NADP_OxRdtase_dom"/>
</dbReference>
<dbReference type="PANTHER" id="PTHR43150">
    <property type="entry name" value="HYPERKINETIC, ISOFORM M"/>
    <property type="match status" value="1"/>
</dbReference>
<dbReference type="Gene3D" id="3.20.20.100">
    <property type="entry name" value="NADP-dependent oxidoreductase domain"/>
    <property type="match status" value="1"/>
</dbReference>
<dbReference type="Proteomes" id="UP000029004">
    <property type="component" value="Unassembled WGS sequence"/>
</dbReference>
<dbReference type="PANTHER" id="PTHR43150:SF2">
    <property type="entry name" value="HYPERKINETIC, ISOFORM M"/>
    <property type="match status" value="1"/>
</dbReference>
<evidence type="ECO:0000259" key="4">
    <source>
        <dbReference type="Pfam" id="PF00248"/>
    </source>
</evidence>
<dbReference type="AlphaFoldDB" id="A0A087DUD4"/>
<keyword evidence="3 5" id="KW-0560">Oxidoreductase</keyword>
<dbReference type="STRING" id="762211.BSTEL_1412"/>
<evidence type="ECO:0000256" key="1">
    <source>
        <dbReference type="ARBA" id="ARBA00006515"/>
    </source>
</evidence>
<comment type="similarity">
    <text evidence="1">Belongs to the shaker potassium channel beta subunit family.</text>
</comment>
<sequence>MKYRNVGKSGLKISEIALGSWVTDLKGTAAEDVAKQTVDLAFDNGVNFFDCADAYSAGAAERFFGEVLSRFPRRELVISSKVFFPTGDGVNDRGLSRKHIFESCEQSLKNMRTDYLDLYYCHRFDESTDLEETLRAMSDLVAQGKVLYYGVSEEWGGARLQEAQRIIDRLGLYPITVVQPQYNLADRYIEHEIMGVCSKLGIGITTFSPLAQGLLTGKYRKGQPLPAGSRATWQADHQINDLLTDANLDMVEKLRGVADELGTNLPVLSLAWILQHKEISCVIAGASKPSQLENNLKASGFEIPADAMAEIDAITGFHRFERHVG</sequence>
<feature type="domain" description="NADP-dependent oxidoreductase" evidence="4">
    <location>
        <begin position="15"/>
        <end position="314"/>
    </location>
</feature>